<evidence type="ECO:0000256" key="11">
    <source>
        <dbReference type="ARBA" id="ARBA00049515"/>
    </source>
</evidence>
<feature type="binding site" evidence="12">
    <location>
        <position position="508"/>
    </location>
    <ligand>
        <name>Zn(2+)</name>
        <dbReference type="ChEBI" id="CHEBI:29105"/>
        <note>catalytic</note>
    </ligand>
</feature>
<keyword evidence="7 12" id="KW-0067">ATP-binding</keyword>
<comment type="similarity">
    <text evidence="1 12">Belongs to the class-II aminoacyl-tRNA synthetase family.</text>
</comment>
<keyword evidence="4 12" id="KW-0479">Metal-binding</keyword>
<dbReference type="GO" id="GO:0004829">
    <property type="term" value="F:threonine-tRNA ligase activity"/>
    <property type="evidence" value="ECO:0007669"/>
    <property type="project" value="UniProtKB-EC"/>
</dbReference>
<proteinExistence type="inferred from homology"/>
<dbReference type="Pfam" id="PF07973">
    <property type="entry name" value="tRNA_SAD"/>
    <property type="match status" value="1"/>
</dbReference>
<dbReference type="EMBL" id="JBHPBY010000525">
    <property type="protein sequence ID" value="MFC1853538.1"/>
    <property type="molecule type" value="Genomic_DNA"/>
</dbReference>
<dbReference type="InterPro" id="IPR045864">
    <property type="entry name" value="aa-tRNA-synth_II/BPL/LPL"/>
</dbReference>
<dbReference type="PROSITE" id="PS50862">
    <property type="entry name" value="AA_TRNA_LIGASE_II"/>
    <property type="match status" value="1"/>
</dbReference>
<dbReference type="SUPFAM" id="SSF55681">
    <property type="entry name" value="Class II aaRS and biotin synthetases"/>
    <property type="match status" value="1"/>
</dbReference>
<comment type="subcellular location">
    <subcellularLocation>
        <location evidence="12">Cytoplasm</location>
    </subcellularLocation>
</comment>
<dbReference type="CDD" id="cd00771">
    <property type="entry name" value="ThrRS_core"/>
    <property type="match status" value="1"/>
</dbReference>
<evidence type="ECO:0000256" key="5">
    <source>
        <dbReference type="ARBA" id="ARBA00022741"/>
    </source>
</evidence>
<feature type="domain" description="Aminoacyl-transfer RNA synthetases class-II family profile" evidence="13">
    <location>
        <begin position="262"/>
        <end position="531"/>
    </location>
</feature>
<evidence type="ECO:0000256" key="12">
    <source>
        <dbReference type="HAMAP-Rule" id="MF_00184"/>
    </source>
</evidence>
<dbReference type="InterPro" id="IPR006195">
    <property type="entry name" value="aa-tRNA-synth_II"/>
</dbReference>
<keyword evidence="10 12" id="KW-0030">Aminoacyl-tRNA synthetase</keyword>
<feature type="binding site" evidence="12">
    <location>
        <position position="331"/>
    </location>
    <ligand>
        <name>Zn(2+)</name>
        <dbReference type="ChEBI" id="CHEBI:29105"/>
        <note>catalytic</note>
    </ligand>
</feature>
<evidence type="ECO:0000256" key="7">
    <source>
        <dbReference type="ARBA" id="ARBA00022840"/>
    </source>
</evidence>
<evidence type="ECO:0000256" key="8">
    <source>
        <dbReference type="ARBA" id="ARBA00022884"/>
    </source>
</evidence>
<dbReference type="InterPro" id="IPR012947">
    <property type="entry name" value="tRNA_SAD"/>
</dbReference>
<keyword evidence="5 12" id="KW-0547">Nucleotide-binding</keyword>
<evidence type="ECO:0000259" key="13">
    <source>
        <dbReference type="PROSITE" id="PS50862"/>
    </source>
</evidence>
<reference evidence="14 15" key="1">
    <citation type="submission" date="2024-09" db="EMBL/GenBank/DDBJ databases">
        <title>Laminarin stimulates single cell rates of sulfate reduction while oxygen inhibits transcriptomic activity in coastal marine sediment.</title>
        <authorList>
            <person name="Lindsay M."/>
            <person name="Orcutt B."/>
            <person name="Emerson D."/>
            <person name="Stepanauskas R."/>
            <person name="D'Angelo T."/>
        </authorList>
    </citation>
    <scope>NUCLEOTIDE SEQUENCE [LARGE SCALE GENOMIC DNA]</scope>
    <source>
        <strain evidence="14">SAG AM-311-K15</strain>
    </source>
</reference>
<dbReference type="InterPro" id="IPR002320">
    <property type="entry name" value="Thr-tRNA-ligase_IIa"/>
</dbReference>
<evidence type="ECO:0000256" key="9">
    <source>
        <dbReference type="ARBA" id="ARBA00022917"/>
    </source>
</evidence>
<dbReference type="PANTHER" id="PTHR11451">
    <property type="entry name" value="THREONINE-TRNA LIGASE"/>
    <property type="match status" value="1"/>
</dbReference>
<dbReference type="Gene3D" id="3.30.980.10">
    <property type="entry name" value="Threonyl-trna Synthetase, Chain A, domain 2"/>
    <property type="match status" value="1"/>
</dbReference>
<dbReference type="NCBIfam" id="TIGR00418">
    <property type="entry name" value="thrS"/>
    <property type="match status" value="1"/>
</dbReference>
<organism evidence="14 15">
    <name type="scientific">candidate division CSSED10-310 bacterium</name>
    <dbReference type="NCBI Taxonomy" id="2855610"/>
    <lineage>
        <taxon>Bacteria</taxon>
        <taxon>Bacteria division CSSED10-310</taxon>
    </lineage>
</organism>
<protein>
    <recommendedName>
        <fullName evidence="12">Threonine--tRNA ligase</fullName>
        <ecNumber evidence="12">6.1.1.3</ecNumber>
    </recommendedName>
    <alternativeName>
        <fullName evidence="12">Threonyl-tRNA synthetase</fullName>
        <shortName evidence="12">ThrRS</shortName>
    </alternativeName>
</protein>
<keyword evidence="6 12" id="KW-0862">Zinc</keyword>
<dbReference type="Gene3D" id="3.30.54.20">
    <property type="match status" value="1"/>
</dbReference>
<keyword evidence="2 12" id="KW-0820">tRNA-binding</keyword>
<evidence type="ECO:0000313" key="14">
    <source>
        <dbReference type="EMBL" id="MFC1853538.1"/>
    </source>
</evidence>
<comment type="catalytic activity">
    <reaction evidence="11 12">
        <text>tRNA(Thr) + L-threonine + ATP = L-threonyl-tRNA(Thr) + AMP + diphosphate + H(+)</text>
        <dbReference type="Rhea" id="RHEA:24624"/>
        <dbReference type="Rhea" id="RHEA-COMP:9670"/>
        <dbReference type="Rhea" id="RHEA-COMP:9704"/>
        <dbReference type="ChEBI" id="CHEBI:15378"/>
        <dbReference type="ChEBI" id="CHEBI:30616"/>
        <dbReference type="ChEBI" id="CHEBI:33019"/>
        <dbReference type="ChEBI" id="CHEBI:57926"/>
        <dbReference type="ChEBI" id="CHEBI:78442"/>
        <dbReference type="ChEBI" id="CHEBI:78534"/>
        <dbReference type="ChEBI" id="CHEBI:456215"/>
        <dbReference type="EC" id="6.1.1.3"/>
    </reaction>
</comment>
<keyword evidence="15" id="KW-1185">Reference proteome</keyword>
<dbReference type="HAMAP" id="MF_00184">
    <property type="entry name" value="Thr_tRNA_synth"/>
    <property type="match status" value="1"/>
</dbReference>
<evidence type="ECO:0000256" key="4">
    <source>
        <dbReference type="ARBA" id="ARBA00022723"/>
    </source>
</evidence>
<dbReference type="InterPro" id="IPR002314">
    <property type="entry name" value="aa-tRNA-synt_IIb"/>
</dbReference>
<dbReference type="InterPro" id="IPR047246">
    <property type="entry name" value="ThrRS_anticodon"/>
</dbReference>
<dbReference type="CDD" id="cd00860">
    <property type="entry name" value="ThrRS_anticodon"/>
    <property type="match status" value="1"/>
</dbReference>
<evidence type="ECO:0000256" key="1">
    <source>
        <dbReference type="ARBA" id="ARBA00008226"/>
    </source>
</evidence>
<dbReference type="EC" id="6.1.1.3" evidence="12"/>
<dbReference type="SMART" id="SM00863">
    <property type="entry name" value="tRNA_SAD"/>
    <property type="match status" value="1"/>
</dbReference>
<evidence type="ECO:0000256" key="2">
    <source>
        <dbReference type="ARBA" id="ARBA00022555"/>
    </source>
</evidence>
<dbReference type="Gene3D" id="3.30.930.10">
    <property type="entry name" value="Bira Bifunctional Protein, Domain 2"/>
    <property type="match status" value="1"/>
</dbReference>
<evidence type="ECO:0000313" key="15">
    <source>
        <dbReference type="Proteomes" id="UP001594351"/>
    </source>
</evidence>
<gene>
    <name evidence="12 14" type="primary">thrS</name>
    <name evidence="14" type="ORF">ACFL27_25400</name>
</gene>
<keyword evidence="9 12" id="KW-0648">Protein biosynthesis</keyword>
<dbReference type="InterPro" id="IPR018163">
    <property type="entry name" value="Thr/Ala-tRNA-synth_IIc_edit"/>
</dbReference>
<dbReference type="InterPro" id="IPR004154">
    <property type="entry name" value="Anticodon-bd"/>
</dbReference>
<comment type="cofactor">
    <cofactor evidence="12">
        <name>Zn(2+)</name>
        <dbReference type="ChEBI" id="CHEBI:29105"/>
    </cofactor>
    <text evidence="12">Binds 1 zinc ion per subunit.</text>
</comment>
<feature type="binding site" evidence="12">
    <location>
        <position position="382"/>
    </location>
    <ligand>
        <name>Zn(2+)</name>
        <dbReference type="ChEBI" id="CHEBI:29105"/>
        <note>catalytic</note>
    </ligand>
</feature>
<comment type="caution">
    <text evidence="14">The sequence shown here is derived from an EMBL/GenBank/DDBJ whole genome shotgun (WGS) entry which is preliminary data.</text>
</comment>
<dbReference type="Gene3D" id="3.40.50.800">
    <property type="entry name" value="Anticodon-binding domain"/>
    <property type="match status" value="1"/>
</dbReference>
<keyword evidence="8 12" id="KW-0694">RNA-binding</keyword>
<dbReference type="PRINTS" id="PR01047">
    <property type="entry name" value="TRNASYNTHTHR"/>
</dbReference>
<accession>A0ABV6Z511</accession>
<dbReference type="InterPro" id="IPR036621">
    <property type="entry name" value="Anticodon-bd_dom_sf"/>
</dbReference>
<sequence>MSSPVKIDVPAHEIVADFLKKNAAKIQQQQFVALKVNDRILDLKTVFEETKQVELIPLQSKEGLHILRHSSAHLMAQAVTQLFPGTMLTIGPTIENGFYYDFDSNHTFSPADFEAIEQRMTELARADIQVKRREVSRLKAIEYYKTEQQDPYKLELLEEFTDETVSFYDQGDFTDLCRGPHLPATSFIRFFKLLNVAGAYWRGDERNKMLQRIYGTAFSDKKALRQYLHNLEEAKKRDHRKLGRDLELFSIEQEFGSGLPLWHPKGALVRTIMEDFWKREHLKNGYQMVMTPHIAKVDLWKKSGHWDFYRENMYSPIKVEAQDFVIKPMNCPGHVKIYQSKLRSYREFPLRWAELGTVYRFERSGVLHGLTRVRGFTQDDAHVFCRPDQLHDEIIKVIDFVLFILRTFGFSEYDVYLSTKPEKSVGSDEHWELATEALREALEYTKLDYEIDPGEGVFYGPKIDLKIKDALQRAWQCSTIQVDFNLPQRFDMTYIGEDGKEHRPIMIHRALMGSVERFFAILIEHYNGALPSWLAPVQVIILSIADRHLPYARELQAHLKSNDIRVEIDERNEKINYKIREAQVQKIPYMIILGDQEVQDKNIALRHRKQGDLGKMSLDNFLNKLLTEIKEKSIM</sequence>
<evidence type="ECO:0000256" key="6">
    <source>
        <dbReference type="ARBA" id="ARBA00022833"/>
    </source>
</evidence>
<dbReference type="SUPFAM" id="SSF52954">
    <property type="entry name" value="Class II aaRS ABD-related"/>
    <property type="match status" value="1"/>
</dbReference>
<dbReference type="Pfam" id="PF03129">
    <property type="entry name" value="HGTP_anticodon"/>
    <property type="match status" value="1"/>
</dbReference>
<keyword evidence="3 12" id="KW-0436">Ligase</keyword>
<evidence type="ECO:0000256" key="3">
    <source>
        <dbReference type="ARBA" id="ARBA00022598"/>
    </source>
</evidence>
<dbReference type="Proteomes" id="UP001594351">
    <property type="component" value="Unassembled WGS sequence"/>
</dbReference>
<keyword evidence="12" id="KW-0963">Cytoplasm</keyword>
<dbReference type="PANTHER" id="PTHR11451:SF44">
    <property type="entry name" value="THREONINE--TRNA LIGASE, CHLOROPLASTIC_MITOCHONDRIAL 2"/>
    <property type="match status" value="1"/>
</dbReference>
<name>A0ABV6Z511_UNCC1</name>
<comment type="caution">
    <text evidence="12">Lacks conserved residue(s) required for the propagation of feature annotation.</text>
</comment>
<dbReference type="SUPFAM" id="SSF55186">
    <property type="entry name" value="ThrRS/AlaRS common domain"/>
    <property type="match status" value="1"/>
</dbReference>
<dbReference type="Pfam" id="PF00587">
    <property type="entry name" value="tRNA-synt_2b"/>
    <property type="match status" value="1"/>
</dbReference>
<dbReference type="InterPro" id="IPR033728">
    <property type="entry name" value="ThrRS_core"/>
</dbReference>
<comment type="subunit">
    <text evidence="12">Homodimer.</text>
</comment>
<evidence type="ECO:0000256" key="10">
    <source>
        <dbReference type="ARBA" id="ARBA00023146"/>
    </source>
</evidence>